<gene>
    <name evidence="2" type="ORF">MRATA1EN1_LOCUS21747</name>
</gene>
<dbReference type="EMBL" id="OX459969">
    <property type="protein sequence ID" value="CAI9172785.1"/>
    <property type="molecule type" value="Genomic_DNA"/>
</dbReference>
<organism evidence="2 3">
    <name type="scientific">Rangifer tarandus platyrhynchus</name>
    <name type="common">Svalbard reindeer</name>
    <dbReference type="NCBI Taxonomy" id="3082113"/>
    <lineage>
        <taxon>Eukaryota</taxon>
        <taxon>Metazoa</taxon>
        <taxon>Chordata</taxon>
        <taxon>Craniata</taxon>
        <taxon>Vertebrata</taxon>
        <taxon>Euteleostomi</taxon>
        <taxon>Mammalia</taxon>
        <taxon>Eutheria</taxon>
        <taxon>Laurasiatheria</taxon>
        <taxon>Artiodactyla</taxon>
        <taxon>Ruminantia</taxon>
        <taxon>Pecora</taxon>
        <taxon>Cervidae</taxon>
        <taxon>Odocoileinae</taxon>
        <taxon>Rangifer</taxon>
    </lineage>
</organism>
<evidence type="ECO:0000313" key="2">
    <source>
        <dbReference type="EMBL" id="CAI9172785.1"/>
    </source>
</evidence>
<feature type="region of interest" description="Disordered" evidence="1">
    <location>
        <begin position="15"/>
        <end position="47"/>
    </location>
</feature>
<sequence>MCVGPCGRALAAERCQAGHPSRRGGHTALSTLSSGQARPPPHPNPLPEVAGGCPGLLRCSPLPLTGPRGACGHPPHRVSASKTSPGDGLLSRSRLFLVPARRPLRRCAHGCDCRVALQVAFRAPPPEQPRAHWLAALLPVLIGSPPLPALIGSSPPHPLRSLARSTTALIGPRLPGADTASLRPSRRRLLSRLSDSGLGADLESDSLCGSATE</sequence>
<proteinExistence type="predicted"/>
<name>A0ABN8ZFX2_RANTA</name>
<evidence type="ECO:0000313" key="3">
    <source>
        <dbReference type="Proteomes" id="UP001176941"/>
    </source>
</evidence>
<evidence type="ECO:0000256" key="1">
    <source>
        <dbReference type="SAM" id="MobiDB-lite"/>
    </source>
</evidence>
<protein>
    <submittedName>
        <fullName evidence="2">Uncharacterized protein</fullName>
    </submittedName>
</protein>
<keyword evidence="3" id="KW-1185">Reference proteome</keyword>
<accession>A0ABN8ZFX2</accession>
<reference evidence="2" key="1">
    <citation type="submission" date="2023-04" db="EMBL/GenBank/DDBJ databases">
        <authorList>
            <consortium name="ELIXIR-Norway"/>
        </authorList>
    </citation>
    <scope>NUCLEOTIDE SEQUENCE [LARGE SCALE GENOMIC DNA]</scope>
</reference>
<dbReference type="Proteomes" id="UP001176941">
    <property type="component" value="Chromosome 33"/>
</dbReference>